<gene>
    <name evidence="1" type="ORF">K435DRAFT_889866</name>
</gene>
<protein>
    <submittedName>
        <fullName evidence="1">Uncharacterized protein</fullName>
    </submittedName>
</protein>
<organism evidence="1 2">
    <name type="scientific">Dendrothele bispora (strain CBS 962.96)</name>
    <dbReference type="NCBI Taxonomy" id="1314807"/>
    <lineage>
        <taxon>Eukaryota</taxon>
        <taxon>Fungi</taxon>
        <taxon>Dikarya</taxon>
        <taxon>Basidiomycota</taxon>
        <taxon>Agaricomycotina</taxon>
        <taxon>Agaricomycetes</taxon>
        <taxon>Agaricomycetidae</taxon>
        <taxon>Agaricales</taxon>
        <taxon>Agaricales incertae sedis</taxon>
        <taxon>Dendrothele</taxon>
    </lineage>
</organism>
<sequence length="298" mass="34009">MRGPLRISRQHKLGGGKRAVDLPASRCEVLQYMNYVHVIKYYNLWYYGTHHSGRGRTMGTWERMNACTHRRNRGLQNIGKGACERQEGACKHREVHANVRKGIRTLEEACRRQEVHSRVMSGNRGPQWLEDNFLDSTKHQTNEDEGTVVPEVVATSNEGVNQWMRFQWSARIGVLPESQQQKYEQLKRYYRAENVKLEDIEGTDCGLGVDVEHIIRCYIPLVHPRALPELGDDSGSGHVITFQFVVIPSVDDGVIERDGTYDYSLKGRYNLSIKQGGRVAGSEREELKDSTHMTAVPT</sequence>
<evidence type="ECO:0000313" key="1">
    <source>
        <dbReference type="EMBL" id="THU77932.1"/>
    </source>
</evidence>
<proteinExistence type="predicted"/>
<reference evidence="1 2" key="1">
    <citation type="journal article" date="2019" name="Nat. Ecol. Evol.">
        <title>Megaphylogeny resolves global patterns of mushroom evolution.</title>
        <authorList>
            <person name="Varga T."/>
            <person name="Krizsan K."/>
            <person name="Foldi C."/>
            <person name="Dima B."/>
            <person name="Sanchez-Garcia M."/>
            <person name="Sanchez-Ramirez S."/>
            <person name="Szollosi G.J."/>
            <person name="Szarkandi J.G."/>
            <person name="Papp V."/>
            <person name="Albert L."/>
            <person name="Andreopoulos W."/>
            <person name="Angelini C."/>
            <person name="Antonin V."/>
            <person name="Barry K.W."/>
            <person name="Bougher N.L."/>
            <person name="Buchanan P."/>
            <person name="Buyck B."/>
            <person name="Bense V."/>
            <person name="Catcheside P."/>
            <person name="Chovatia M."/>
            <person name="Cooper J."/>
            <person name="Damon W."/>
            <person name="Desjardin D."/>
            <person name="Finy P."/>
            <person name="Geml J."/>
            <person name="Haridas S."/>
            <person name="Hughes K."/>
            <person name="Justo A."/>
            <person name="Karasinski D."/>
            <person name="Kautmanova I."/>
            <person name="Kiss B."/>
            <person name="Kocsube S."/>
            <person name="Kotiranta H."/>
            <person name="LaButti K.M."/>
            <person name="Lechner B.E."/>
            <person name="Liimatainen K."/>
            <person name="Lipzen A."/>
            <person name="Lukacs Z."/>
            <person name="Mihaltcheva S."/>
            <person name="Morgado L.N."/>
            <person name="Niskanen T."/>
            <person name="Noordeloos M.E."/>
            <person name="Ohm R.A."/>
            <person name="Ortiz-Santana B."/>
            <person name="Ovrebo C."/>
            <person name="Racz N."/>
            <person name="Riley R."/>
            <person name="Savchenko A."/>
            <person name="Shiryaev A."/>
            <person name="Soop K."/>
            <person name="Spirin V."/>
            <person name="Szebenyi C."/>
            <person name="Tomsovsky M."/>
            <person name="Tulloss R.E."/>
            <person name="Uehling J."/>
            <person name="Grigoriev I.V."/>
            <person name="Vagvolgyi C."/>
            <person name="Papp T."/>
            <person name="Martin F.M."/>
            <person name="Miettinen O."/>
            <person name="Hibbett D.S."/>
            <person name="Nagy L.G."/>
        </authorList>
    </citation>
    <scope>NUCLEOTIDE SEQUENCE [LARGE SCALE GENOMIC DNA]</scope>
    <source>
        <strain evidence="1 2">CBS 962.96</strain>
    </source>
</reference>
<name>A0A4S8KQE8_DENBC</name>
<evidence type="ECO:0000313" key="2">
    <source>
        <dbReference type="Proteomes" id="UP000297245"/>
    </source>
</evidence>
<dbReference type="AlphaFoldDB" id="A0A4S8KQE8"/>
<dbReference type="Proteomes" id="UP000297245">
    <property type="component" value="Unassembled WGS sequence"/>
</dbReference>
<dbReference type="EMBL" id="ML180302">
    <property type="protein sequence ID" value="THU77932.1"/>
    <property type="molecule type" value="Genomic_DNA"/>
</dbReference>
<keyword evidence="2" id="KW-1185">Reference proteome</keyword>
<accession>A0A4S8KQE8</accession>